<evidence type="ECO:0000313" key="3">
    <source>
        <dbReference type="Proteomes" id="UP000284742"/>
    </source>
</evidence>
<keyword evidence="1" id="KW-0812">Transmembrane</keyword>
<dbReference type="EMBL" id="QSHK01000015">
    <property type="protein sequence ID" value="RHC03274.1"/>
    <property type="molecule type" value="Genomic_DNA"/>
</dbReference>
<evidence type="ECO:0000313" key="2">
    <source>
        <dbReference type="EMBL" id="RHC03274.1"/>
    </source>
</evidence>
<name>A0A413YGW2_9FIRM</name>
<keyword evidence="1" id="KW-0472">Membrane</keyword>
<sequence length="89" mass="10378">MKCFWAALVRTFLVLGILFTVGVKLRGESVNQYVPAYIGLFILSVFVRSISAQFTLNRYLEWAFYQVSAFEQETSGNLEKYLKIKHRDF</sequence>
<comment type="caution">
    <text evidence="2">The sequence shown here is derived from an EMBL/GenBank/DDBJ whole genome shotgun (WGS) entry which is preliminary data.</text>
</comment>
<organism evidence="2 3">
    <name type="scientific">Dorea formicigenerans</name>
    <dbReference type="NCBI Taxonomy" id="39486"/>
    <lineage>
        <taxon>Bacteria</taxon>
        <taxon>Bacillati</taxon>
        <taxon>Bacillota</taxon>
        <taxon>Clostridia</taxon>
        <taxon>Lachnospirales</taxon>
        <taxon>Lachnospiraceae</taxon>
        <taxon>Dorea</taxon>
    </lineage>
</organism>
<protein>
    <submittedName>
        <fullName evidence="2">Uncharacterized protein</fullName>
    </submittedName>
</protein>
<reference evidence="2 3" key="1">
    <citation type="submission" date="2018-08" db="EMBL/GenBank/DDBJ databases">
        <title>A genome reference for cultivated species of the human gut microbiota.</title>
        <authorList>
            <person name="Zou Y."/>
            <person name="Xue W."/>
            <person name="Luo G."/>
        </authorList>
    </citation>
    <scope>NUCLEOTIDE SEQUENCE [LARGE SCALE GENOMIC DNA]</scope>
    <source>
        <strain evidence="2 3">AM37-5</strain>
    </source>
</reference>
<gene>
    <name evidence="2" type="ORF">DW860_14915</name>
</gene>
<dbReference type="Proteomes" id="UP000284742">
    <property type="component" value="Unassembled WGS sequence"/>
</dbReference>
<evidence type="ECO:0000256" key="1">
    <source>
        <dbReference type="SAM" id="Phobius"/>
    </source>
</evidence>
<proteinExistence type="predicted"/>
<feature type="transmembrane region" description="Helical" evidence="1">
    <location>
        <begin position="36"/>
        <end position="56"/>
    </location>
</feature>
<accession>A0A413YGW2</accession>
<dbReference type="RefSeq" id="WP_118359734.1">
    <property type="nucleotide sequence ID" value="NZ_QSHK01000015.1"/>
</dbReference>
<dbReference type="AlphaFoldDB" id="A0A413YGW2"/>
<keyword evidence="1" id="KW-1133">Transmembrane helix</keyword>